<keyword evidence="3 6" id="KW-0378">Hydrolase</keyword>
<feature type="domain" description="CBM2" evidence="10">
    <location>
        <begin position="33"/>
        <end position="144"/>
    </location>
</feature>
<dbReference type="Gene3D" id="3.20.20.80">
    <property type="entry name" value="Glycosidases"/>
    <property type="match status" value="1"/>
</dbReference>
<feature type="domain" description="GH18" evidence="11">
    <location>
        <begin position="169"/>
        <end position="516"/>
    </location>
</feature>
<dbReference type="Proteomes" id="UP000483286">
    <property type="component" value="Unassembled WGS sequence"/>
</dbReference>
<dbReference type="SUPFAM" id="SSF49384">
    <property type="entry name" value="Carbohydrate-binding domain"/>
    <property type="match status" value="1"/>
</dbReference>
<evidence type="ECO:0000256" key="4">
    <source>
        <dbReference type="ARBA" id="ARBA00023024"/>
    </source>
</evidence>
<evidence type="ECO:0000259" key="11">
    <source>
        <dbReference type="PROSITE" id="PS51910"/>
    </source>
</evidence>
<evidence type="ECO:0000256" key="1">
    <source>
        <dbReference type="ARBA" id="ARBA00000822"/>
    </source>
</evidence>
<dbReference type="PANTHER" id="PTHR11177:SF317">
    <property type="entry name" value="CHITINASE 12-RELATED"/>
    <property type="match status" value="1"/>
</dbReference>
<dbReference type="Gene3D" id="2.60.40.290">
    <property type="match status" value="1"/>
</dbReference>
<keyword evidence="5 6" id="KW-0326">Glycosidase</keyword>
<evidence type="ECO:0000256" key="5">
    <source>
        <dbReference type="ARBA" id="ARBA00023295"/>
    </source>
</evidence>
<dbReference type="InterPro" id="IPR029070">
    <property type="entry name" value="Chitinase_insertion_sf"/>
</dbReference>
<keyword evidence="13" id="KW-1185">Reference proteome</keyword>
<dbReference type="SMART" id="SM00637">
    <property type="entry name" value="CBD_II"/>
    <property type="match status" value="1"/>
</dbReference>
<accession>A0A7C9HZA0</accession>
<sequence length="516" mass="53333">MLRFPLGLAPLLLLSLVACAAPSSPAATPNVAAQATAATATVAYSVSSDWKTGFTGSVTITNTGPAIKGWTLEWTFPGAQVITNSWNGVLTQTGAQVKVTNASYNAAIPTGGQVTFGFTAKYPAGTANLAPGTLTFSGAATSTPAPTPPTPIPPGPVPPTPVPPTTGQPWVMGYYVGYLRDRYPLDAVKWDALTHLVVGRAVPNADGTVNTRFDIDSVAGPQWAGGVVARTHQEGKKAILMLGGAGAYAAFVGAASDANRARFVANLLQVVRDYGFDGIDLDWEPIKAKDTAPLKALAAELKAGQPGLILTLPVAWVNANFPGDARLISADLTAQFDRVNIMSYAMNGVWGGWQSWHSGALTGAASTTPSSLESSVKAYLAAGVPAGKLGAGIGFFGSCYSGVTGARQSAAGMTLVADDNAMSYANIVTQYQGQMTAQWDSAAGVPYLSAASPTGPKGCTFVSYEDPQSIALKGQYVRAQGLGGAIIWNINEGYIPSNPAGQRDPLMDAVKQAFLR</sequence>
<keyword evidence="4" id="KW-0146">Chitin degradation</keyword>
<feature type="signal peptide" evidence="9">
    <location>
        <begin position="1"/>
        <end position="20"/>
    </location>
</feature>
<proteinExistence type="inferred from homology"/>
<dbReference type="GO" id="GO:0005975">
    <property type="term" value="P:carbohydrate metabolic process"/>
    <property type="evidence" value="ECO:0007669"/>
    <property type="project" value="InterPro"/>
</dbReference>
<keyword evidence="4" id="KW-0119">Carbohydrate metabolism</keyword>
<dbReference type="EC" id="3.2.1.14" evidence="2"/>
<dbReference type="InterPro" id="IPR017853">
    <property type="entry name" value="GH"/>
</dbReference>
<dbReference type="PROSITE" id="PS51173">
    <property type="entry name" value="CBM2"/>
    <property type="match status" value="1"/>
</dbReference>
<dbReference type="InterPro" id="IPR011583">
    <property type="entry name" value="Chitinase_II/V-like_cat"/>
</dbReference>
<dbReference type="GO" id="GO:0005576">
    <property type="term" value="C:extracellular region"/>
    <property type="evidence" value="ECO:0007669"/>
    <property type="project" value="TreeGrafter"/>
</dbReference>
<dbReference type="InterPro" id="IPR008965">
    <property type="entry name" value="CBM2/CBM3_carb-bd_dom_sf"/>
</dbReference>
<dbReference type="RefSeq" id="WP_157459643.1">
    <property type="nucleotide sequence ID" value="NZ_WQLB01000016.1"/>
</dbReference>
<dbReference type="PROSITE" id="PS01095">
    <property type="entry name" value="GH18_1"/>
    <property type="match status" value="1"/>
</dbReference>
<dbReference type="GO" id="GO:0008843">
    <property type="term" value="F:endochitinase activity"/>
    <property type="evidence" value="ECO:0007669"/>
    <property type="project" value="UniProtKB-EC"/>
</dbReference>
<dbReference type="PROSITE" id="PS51910">
    <property type="entry name" value="GH18_2"/>
    <property type="match status" value="1"/>
</dbReference>
<dbReference type="Gene3D" id="3.10.50.10">
    <property type="match status" value="1"/>
</dbReference>
<gene>
    <name evidence="12" type="ORF">GO986_12510</name>
</gene>
<keyword evidence="9" id="KW-0732">Signal</keyword>
<dbReference type="GO" id="GO:0008061">
    <property type="term" value="F:chitin binding"/>
    <property type="evidence" value="ECO:0007669"/>
    <property type="project" value="InterPro"/>
</dbReference>
<reference evidence="12 13" key="1">
    <citation type="submission" date="2019-12" db="EMBL/GenBank/DDBJ databases">
        <title>Deinococcus sp. HMF7620 Genome sequencing and assembly.</title>
        <authorList>
            <person name="Kang H."/>
            <person name="Kim H."/>
            <person name="Joh K."/>
        </authorList>
    </citation>
    <scope>NUCLEOTIDE SEQUENCE [LARGE SCALE GENOMIC DNA]</scope>
    <source>
        <strain evidence="12 13">HMF7620</strain>
    </source>
</reference>
<evidence type="ECO:0000256" key="2">
    <source>
        <dbReference type="ARBA" id="ARBA00012729"/>
    </source>
</evidence>
<feature type="chain" id="PRO_5028805199" description="chitinase" evidence="9">
    <location>
        <begin position="21"/>
        <end position="516"/>
    </location>
</feature>
<dbReference type="SUPFAM" id="SSF51445">
    <property type="entry name" value="(Trans)glycosidases"/>
    <property type="match status" value="1"/>
</dbReference>
<dbReference type="InterPro" id="IPR012291">
    <property type="entry name" value="CBM2_carb-bd_dom_sf"/>
</dbReference>
<dbReference type="InterPro" id="IPR050314">
    <property type="entry name" value="Glycosyl_Hydrlase_18"/>
</dbReference>
<evidence type="ECO:0000256" key="3">
    <source>
        <dbReference type="ARBA" id="ARBA00022801"/>
    </source>
</evidence>
<protein>
    <recommendedName>
        <fullName evidence="2">chitinase</fullName>
        <ecNumber evidence="2">3.2.1.14</ecNumber>
    </recommendedName>
</protein>
<comment type="caution">
    <text evidence="12">The sequence shown here is derived from an EMBL/GenBank/DDBJ whole genome shotgun (WGS) entry which is preliminary data.</text>
</comment>
<evidence type="ECO:0000313" key="13">
    <source>
        <dbReference type="Proteomes" id="UP000483286"/>
    </source>
</evidence>
<feature type="compositionally biased region" description="Pro residues" evidence="8">
    <location>
        <begin position="145"/>
        <end position="161"/>
    </location>
</feature>
<dbReference type="InterPro" id="IPR001223">
    <property type="entry name" value="Glyco_hydro18_cat"/>
</dbReference>
<comment type="catalytic activity">
    <reaction evidence="1">
        <text>Random endo-hydrolysis of N-acetyl-beta-D-glucosaminide (1-&gt;4)-beta-linkages in chitin and chitodextrins.</text>
        <dbReference type="EC" id="3.2.1.14"/>
    </reaction>
</comment>
<keyword evidence="4" id="KW-0624">Polysaccharide degradation</keyword>
<dbReference type="PANTHER" id="PTHR11177">
    <property type="entry name" value="CHITINASE"/>
    <property type="match status" value="1"/>
</dbReference>
<dbReference type="InterPro" id="IPR001579">
    <property type="entry name" value="Glyco_hydro_18_chit_AS"/>
</dbReference>
<dbReference type="PROSITE" id="PS51257">
    <property type="entry name" value="PROKAR_LIPOPROTEIN"/>
    <property type="match status" value="1"/>
</dbReference>
<dbReference type="GO" id="GO:0030247">
    <property type="term" value="F:polysaccharide binding"/>
    <property type="evidence" value="ECO:0007669"/>
    <property type="project" value="UniProtKB-UniRule"/>
</dbReference>
<name>A0A7C9HZA0_9DEIO</name>
<evidence type="ECO:0000256" key="7">
    <source>
        <dbReference type="RuleBase" id="RU004453"/>
    </source>
</evidence>
<evidence type="ECO:0000259" key="10">
    <source>
        <dbReference type="PROSITE" id="PS51173"/>
    </source>
</evidence>
<evidence type="ECO:0000256" key="9">
    <source>
        <dbReference type="SAM" id="SignalP"/>
    </source>
</evidence>
<dbReference type="EMBL" id="WQLB01000016">
    <property type="protein sequence ID" value="MVN87588.1"/>
    <property type="molecule type" value="Genomic_DNA"/>
</dbReference>
<dbReference type="Pfam" id="PF00704">
    <property type="entry name" value="Glyco_hydro_18"/>
    <property type="match status" value="1"/>
</dbReference>
<dbReference type="InterPro" id="IPR001919">
    <property type="entry name" value="CBD2"/>
</dbReference>
<organism evidence="12 13">
    <name type="scientific">Deinococcus arboris</name>
    <dbReference type="NCBI Taxonomy" id="2682977"/>
    <lineage>
        <taxon>Bacteria</taxon>
        <taxon>Thermotogati</taxon>
        <taxon>Deinococcota</taxon>
        <taxon>Deinococci</taxon>
        <taxon>Deinococcales</taxon>
        <taxon>Deinococcaceae</taxon>
        <taxon>Deinococcus</taxon>
    </lineage>
</organism>
<feature type="region of interest" description="Disordered" evidence="8">
    <location>
        <begin position="136"/>
        <end position="161"/>
    </location>
</feature>
<dbReference type="GO" id="GO:0006032">
    <property type="term" value="P:chitin catabolic process"/>
    <property type="evidence" value="ECO:0007669"/>
    <property type="project" value="UniProtKB-KW"/>
</dbReference>
<dbReference type="SMART" id="SM00636">
    <property type="entry name" value="Glyco_18"/>
    <property type="match status" value="1"/>
</dbReference>
<dbReference type="Pfam" id="PF00553">
    <property type="entry name" value="CBM_2"/>
    <property type="match status" value="1"/>
</dbReference>
<dbReference type="AlphaFoldDB" id="A0A7C9HZA0"/>
<evidence type="ECO:0000256" key="6">
    <source>
        <dbReference type="RuleBase" id="RU000489"/>
    </source>
</evidence>
<comment type="similarity">
    <text evidence="7">Belongs to the glycosyl hydrolase 18 family.</text>
</comment>
<evidence type="ECO:0000313" key="12">
    <source>
        <dbReference type="EMBL" id="MVN87588.1"/>
    </source>
</evidence>
<evidence type="ECO:0000256" key="8">
    <source>
        <dbReference type="SAM" id="MobiDB-lite"/>
    </source>
</evidence>